<feature type="compositionally biased region" description="Basic and acidic residues" evidence="3">
    <location>
        <begin position="363"/>
        <end position="376"/>
    </location>
</feature>
<feature type="region of interest" description="Disordered" evidence="3">
    <location>
        <begin position="167"/>
        <end position="376"/>
    </location>
</feature>
<evidence type="ECO:0000256" key="3">
    <source>
        <dbReference type="SAM" id="MobiDB-lite"/>
    </source>
</evidence>
<keyword evidence="5" id="KW-1185">Reference proteome</keyword>
<feature type="compositionally biased region" description="Low complexity" evidence="3">
    <location>
        <begin position="261"/>
        <end position="293"/>
    </location>
</feature>
<dbReference type="GO" id="GO:0042393">
    <property type="term" value="F:histone binding"/>
    <property type="evidence" value="ECO:0007669"/>
    <property type="project" value="TreeGrafter"/>
</dbReference>
<feature type="compositionally biased region" description="Basic and acidic residues" evidence="3">
    <location>
        <begin position="186"/>
        <end position="199"/>
    </location>
</feature>
<evidence type="ECO:0000256" key="2">
    <source>
        <dbReference type="ARBA" id="ARBA00023054"/>
    </source>
</evidence>
<proteinExistence type="inferred from homology"/>
<feature type="compositionally biased region" description="Polar residues" evidence="3">
    <location>
        <begin position="82"/>
        <end position="108"/>
    </location>
</feature>
<dbReference type="PANTHER" id="PTHR22691:SF8">
    <property type="entry name" value="PROTEIN SPT2 HOMOLOG"/>
    <property type="match status" value="1"/>
</dbReference>
<feature type="region of interest" description="Disordered" evidence="3">
    <location>
        <begin position="1"/>
        <end position="154"/>
    </location>
</feature>
<evidence type="ECO:0000313" key="4">
    <source>
        <dbReference type="EMBL" id="KXJ92011.1"/>
    </source>
</evidence>
<evidence type="ECO:0000256" key="1">
    <source>
        <dbReference type="ARBA" id="ARBA00006461"/>
    </source>
</evidence>
<evidence type="ECO:0008006" key="6">
    <source>
        <dbReference type="Google" id="ProtNLM"/>
    </source>
</evidence>
<sequence length="401" mass="42287">MPIGDLLAEITGKPGAPSTPSSANPNASASSGLKRKASASSSLSSALAKKPAIESDSTLARSTPSSYNSASASSSIRKSESLGTNSQRPNGSPAANTNTLRNGVSGSAQARKIGYEPPRPRPMPSNQSVPAASTRPVQAVTRPTPSTSQAPKKGSFAEIMARGAKAQQTMGKVGVIQHKSIGKQMSKKDRELAKTEQKSSAKMAAGKGVAGPGKGSATISRAAETSRSGMKGGSNGDRPIGSKAGVKSTSAEVPEKKIKKSSSATTGYTGTARPIPGAAKRGPAGRSGGPARSGQRDRGLLAPPKAARKDRYDDEYDEELDDFIDYDDEEAEADPYGRPGRYVEYDSDASSDMEAGLSDIDSEERRAERVARDEDRREKMLEEKLKREKEERRKRLAQGYR</sequence>
<name>A0A136J483_9PEZI</name>
<comment type="similarity">
    <text evidence="1">Belongs to the SPT2 family.</text>
</comment>
<feature type="compositionally biased region" description="Acidic residues" evidence="3">
    <location>
        <begin position="313"/>
        <end position="333"/>
    </location>
</feature>
<dbReference type="AlphaFoldDB" id="A0A136J483"/>
<dbReference type="GO" id="GO:0006334">
    <property type="term" value="P:nucleosome assembly"/>
    <property type="evidence" value="ECO:0007669"/>
    <property type="project" value="TreeGrafter"/>
</dbReference>
<feature type="compositionally biased region" description="Low complexity" evidence="3">
    <location>
        <begin position="62"/>
        <end position="76"/>
    </location>
</feature>
<evidence type="ECO:0000313" key="5">
    <source>
        <dbReference type="Proteomes" id="UP000070501"/>
    </source>
</evidence>
<dbReference type="STRING" id="196109.A0A136J483"/>
<dbReference type="SMART" id="SM00784">
    <property type="entry name" value="SPT2"/>
    <property type="match status" value="1"/>
</dbReference>
<protein>
    <recommendedName>
        <fullName evidence="6">SPT2 chromatin protein-domain-containing protein</fullName>
    </recommendedName>
</protein>
<feature type="compositionally biased region" description="Low complexity" evidence="3">
    <location>
        <begin position="14"/>
        <end position="50"/>
    </location>
</feature>
<dbReference type="GO" id="GO:0005730">
    <property type="term" value="C:nucleolus"/>
    <property type="evidence" value="ECO:0007669"/>
    <property type="project" value="TreeGrafter"/>
</dbReference>
<gene>
    <name evidence="4" type="ORF">Micbo1qcDRAFT_162087</name>
</gene>
<dbReference type="Pfam" id="PF08243">
    <property type="entry name" value="SPT2"/>
    <property type="match status" value="1"/>
</dbReference>
<dbReference type="InParanoid" id="A0A136J483"/>
<dbReference type="EMBL" id="KQ964249">
    <property type="protein sequence ID" value="KXJ92011.1"/>
    <property type="molecule type" value="Genomic_DNA"/>
</dbReference>
<reference evidence="5" key="1">
    <citation type="submission" date="2016-02" db="EMBL/GenBank/DDBJ databases">
        <title>Draft genome sequence of Microdochium bolleyi, a fungal endophyte of beachgrass.</title>
        <authorList>
            <consortium name="DOE Joint Genome Institute"/>
            <person name="David A.S."/>
            <person name="May G."/>
            <person name="Haridas S."/>
            <person name="Lim J."/>
            <person name="Wang M."/>
            <person name="Labutti K."/>
            <person name="Lipzen A."/>
            <person name="Barry K."/>
            <person name="Grigoriev I.V."/>
        </authorList>
    </citation>
    <scope>NUCLEOTIDE SEQUENCE [LARGE SCALE GENOMIC DNA]</scope>
    <source>
        <strain evidence="5">J235TASD1</strain>
    </source>
</reference>
<dbReference type="GO" id="GO:0003677">
    <property type="term" value="F:DNA binding"/>
    <property type="evidence" value="ECO:0007669"/>
    <property type="project" value="TreeGrafter"/>
</dbReference>
<dbReference type="Proteomes" id="UP000070501">
    <property type="component" value="Unassembled WGS sequence"/>
</dbReference>
<dbReference type="GO" id="GO:0006360">
    <property type="term" value="P:transcription by RNA polymerase I"/>
    <property type="evidence" value="ECO:0007669"/>
    <property type="project" value="TreeGrafter"/>
</dbReference>
<organism evidence="4 5">
    <name type="scientific">Microdochium bolleyi</name>
    <dbReference type="NCBI Taxonomy" id="196109"/>
    <lineage>
        <taxon>Eukaryota</taxon>
        <taxon>Fungi</taxon>
        <taxon>Dikarya</taxon>
        <taxon>Ascomycota</taxon>
        <taxon>Pezizomycotina</taxon>
        <taxon>Sordariomycetes</taxon>
        <taxon>Xylariomycetidae</taxon>
        <taxon>Xylariales</taxon>
        <taxon>Microdochiaceae</taxon>
        <taxon>Microdochium</taxon>
    </lineage>
</organism>
<dbReference type="InterPro" id="IPR013256">
    <property type="entry name" value="Chromatin_SPT2"/>
</dbReference>
<dbReference type="PANTHER" id="PTHR22691">
    <property type="entry name" value="YEAST SPT2-RELATED"/>
    <property type="match status" value="1"/>
</dbReference>
<keyword evidence="2" id="KW-0175">Coiled coil</keyword>
<accession>A0A136J483</accession>
<dbReference type="OrthoDB" id="5430658at2759"/>
<feature type="compositionally biased region" description="Polar residues" evidence="3">
    <location>
        <begin position="141"/>
        <end position="150"/>
    </location>
</feature>